<organism evidence="2 3">
    <name type="scientific">Chitinophaga caeni</name>
    <dbReference type="NCBI Taxonomy" id="2029983"/>
    <lineage>
        <taxon>Bacteria</taxon>
        <taxon>Pseudomonadati</taxon>
        <taxon>Bacteroidota</taxon>
        <taxon>Chitinophagia</taxon>
        <taxon>Chitinophagales</taxon>
        <taxon>Chitinophagaceae</taxon>
        <taxon>Chitinophaga</taxon>
    </lineage>
</organism>
<dbReference type="Pfam" id="PF12034">
    <property type="entry name" value="YfbK_C"/>
    <property type="match status" value="1"/>
</dbReference>
<evidence type="ECO:0000313" key="2">
    <source>
        <dbReference type="EMBL" id="ATL47343.1"/>
    </source>
</evidence>
<dbReference type="InterPro" id="IPR051266">
    <property type="entry name" value="CLCR"/>
</dbReference>
<accession>A0A291QTZ9</accession>
<dbReference type="OrthoDB" id="9805121at2"/>
<dbReference type="Gene3D" id="2.60.40.1120">
    <property type="entry name" value="Carboxypeptidase-like, regulatory domain"/>
    <property type="match status" value="1"/>
</dbReference>
<dbReference type="Gene3D" id="3.40.50.410">
    <property type="entry name" value="von Willebrand factor, type A domain"/>
    <property type="match status" value="1"/>
</dbReference>
<evidence type="ECO:0000259" key="1">
    <source>
        <dbReference type="PROSITE" id="PS50234"/>
    </source>
</evidence>
<reference evidence="2 3" key="1">
    <citation type="submission" date="2017-10" db="EMBL/GenBank/DDBJ databases">
        <title>Paenichitinophaga pekingensis gen. nov., sp. nov., isolated from activated sludge.</title>
        <authorList>
            <person name="Jin D."/>
            <person name="Kong X."/>
            <person name="Deng Y."/>
            <person name="Bai Z."/>
        </authorList>
    </citation>
    <scope>NUCLEOTIDE SEQUENCE [LARGE SCALE GENOMIC DNA]</scope>
    <source>
        <strain evidence="2 3">13</strain>
    </source>
</reference>
<dbReference type="InterPro" id="IPR022156">
    <property type="entry name" value="Uncharacterised_YfbK_N"/>
</dbReference>
<dbReference type="Pfam" id="PF00092">
    <property type="entry name" value="VWA"/>
    <property type="match status" value="1"/>
</dbReference>
<dbReference type="InterPro" id="IPR002035">
    <property type="entry name" value="VWF_A"/>
</dbReference>
<protein>
    <recommendedName>
        <fullName evidence="1">VWFA domain-containing protein</fullName>
    </recommendedName>
</protein>
<sequence>MQKLLSWLFFICCSINLYGQNRIDGAVQDALTHDPIGNVSVSIVGDSTKTVTNQYGLFRLATPPGAIQLKFEHPRYKTKIVEVFAHDRALIVLEPLPQTAADNELAIAKAKAKARLSRGVNPNYGNVGIGIPVYFNETYGKIYENKFVDASKGNVSNFAIDVDRASYSNIRRFIKLKQDVPPDAVRIEEMVNYFCYDYAPPLDGALFALYTTLSDCPWNPGHLVLQLALKAKQIPSDRLPPSNLVFLIDASGSMSAPNKLPLVQAAARVLVENLRPQDKIAIVTYAGAPSLVLNSTPGNEKEKILQVIDYLSARGATAGEAALHLAYSVAESHFIPGGNNRVIIATDGDFNIGQTSDKDMEDLILMKKESGVYLTCLGFGMHDYKDSKLETLSSKGNGNFAYIDDLEEAYKVFSREFGGTLFTVAKDVKATVAFNDQQVASYRLIGFENKMIKDPVVDSNFIQGGIIGSGHCVVVLYEIVPRQGIDINSMKNWARLNIKYRTPVNEQLQEDNFDITTGYTPWHDSPVDFQFSNAVALFGMWLRGSQYKGDQPYELVQQLAKKALGKDEAGYRKEFVKLVKQGKKCIKQ</sequence>
<keyword evidence="3" id="KW-1185">Reference proteome</keyword>
<dbReference type="SUPFAM" id="SSF49464">
    <property type="entry name" value="Carboxypeptidase regulatory domain-like"/>
    <property type="match status" value="1"/>
</dbReference>
<evidence type="ECO:0000313" key="3">
    <source>
        <dbReference type="Proteomes" id="UP000220133"/>
    </source>
</evidence>
<dbReference type="RefSeq" id="WP_098193725.1">
    <property type="nucleotide sequence ID" value="NZ_CP023777.1"/>
</dbReference>
<dbReference type="InterPro" id="IPR021908">
    <property type="entry name" value="YfbK_C"/>
</dbReference>
<feature type="domain" description="VWFA" evidence="1">
    <location>
        <begin position="243"/>
        <end position="421"/>
    </location>
</feature>
<dbReference type="AlphaFoldDB" id="A0A291QTZ9"/>
<dbReference type="Pfam" id="PF13620">
    <property type="entry name" value="CarboxypepD_reg"/>
    <property type="match status" value="1"/>
</dbReference>
<dbReference type="KEGG" id="cbae:COR50_09260"/>
<proteinExistence type="predicted"/>
<gene>
    <name evidence="2" type="ORF">COR50_09260</name>
</gene>
<dbReference type="SMART" id="SM00327">
    <property type="entry name" value="VWA"/>
    <property type="match status" value="1"/>
</dbReference>
<dbReference type="SUPFAM" id="SSF53300">
    <property type="entry name" value="vWA-like"/>
    <property type="match status" value="1"/>
</dbReference>
<name>A0A291QTZ9_9BACT</name>
<dbReference type="EMBL" id="CP023777">
    <property type="protein sequence ID" value="ATL47343.1"/>
    <property type="molecule type" value="Genomic_DNA"/>
</dbReference>
<dbReference type="InterPro" id="IPR036465">
    <property type="entry name" value="vWFA_dom_sf"/>
</dbReference>
<dbReference type="PANTHER" id="PTHR10579">
    <property type="entry name" value="CALCIUM-ACTIVATED CHLORIDE CHANNEL REGULATOR"/>
    <property type="match status" value="1"/>
</dbReference>
<dbReference type="Pfam" id="PF12450">
    <property type="entry name" value="vWF_A"/>
    <property type="match status" value="1"/>
</dbReference>
<dbReference type="CDD" id="cd01465">
    <property type="entry name" value="vWA_subgroup"/>
    <property type="match status" value="1"/>
</dbReference>
<dbReference type="PROSITE" id="PS50234">
    <property type="entry name" value="VWFA"/>
    <property type="match status" value="1"/>
</dbReference>
<dbReference type="Proteomes" id="UP000220133">
    <property type="component" value="Chromosome"/>
</dbReference>
<dbReference type="InterPro" id="IPR008969">
    <property type="entry name" value="CarboxyPept-like_regulatory"/>
</dbReference>
<dbReference type="PANTHER" id="PTHR10579:SF43">
    <property type="entry name" value="ZINC FINGER (C3HC4-TYPE RING FINGER) FAMILY PROTEIN"/>
    <property type="match status" value="1"/>
</dbReference>